<keyword evidence="3" id="KW-1185">Reference proteome</keyword>
<dbReference type="Pfam" id="PF11193">
    <property type="entry name" value="DUF2812"/>
    <property type="match status" value="1"/>
</dbReference>
<feature type="transmembrane region" description="Helical" evidence="1">
    <location>
        <begin position="272"/>
        <end position="290"/>
    </location>
</feature>
<dbReference type="RefSeq" id="WP_390408988.1">
    <property type="nucleotide sequence ID" value="NZ_BAABYW010000001.1"/>
</dbReference>
<feature type="transmembrane region" description="Helical" evidence="1">
    <location>
        <begin position="162"/>
        <end position="186"/>
    </location>
</feature>
<reference evidence="2 3" key="1">
    <citation type="submission" date="2024-04" db="EMBL/GenBank/DDBJ databases">
        <title>Defined microbial consortia suppress multidrug-resistant proinflammatory Enterobacteriaceae via ecological control.</title>
        <authorList>
            <person name="Furuichi M."/>
            <person name="Kawaguchi T."/>
            <person name="Pust M."/>
            <person name="Yasuma K."/>
            <person name="Plichta D."/>
            <person name="Hasegawa N."/>
            <person name="Ohya T."/>
            <person name="Bhattarai S."/>
            <person name="Sasajima S."/>
            <person name="Aoto Y."/>
            <person name="Tuganbaev T."/>
            <person name="Yaginuma M."/>
            <person name="Ueda M."/>
            <person name="Okahashi N."/>
            <person name="Amafuji K."/>
            <person name="Kiridooshi Y."/>
            <person name="Sugita K."/>
            <person name="Strazar M."/>
            <person name="Skelly A."/>
            <person name="Suda W."/>
            <person name="Hattori M."/>
            <person name="Nakamoto N."/>
            <person name="Caballero S."/>
            <person name="Norman J."/>
            <person name="Olle B."/>
            <person name="Tanoue T."/>
            <person name="Arita M."/>
            <person name="Bucci V."/>
            <person name="Atarashi K."/>
            <person name="Xavier R."/>
            <person name="Honda K."/>
        </authorList>
    </citation>
    <scope>NUCLEOTIDE SEQUENCE [LARGE SCALE GENOMIC DNA]</scope>
    <source>
        <strain evidence="3">k04-0078-D8-1</strain>
    </source>
</reference>
<accession>A0ABQ0BGC2</accession>
<evidence type="ECO:0000313" key="2">
    <source>
        <dbReference type="EMBL" id="GAA6410508.1"/>
    </source>
</evidence>
<comment type="caution">
    <text evidence="2">The sequence shown here is derived from an EMBL/GenBank/DDBJ whole genome shotgun (WGS) entry which is preliminary data.</text>
</comment>
<gene>
    <name evidence="2" type="ORF">K040078D81_46250</name>
</gene>
<feature type="transmembrane region" description="Helical" evidence="1">
    <location>
        <begin position="207"/>
        <end position="230"/>
    </location>
</feature>
<keyword evidence="1" id="KW-0812">Transmembrane</keyword>
<keyword evidence="1" id="KW-1133">Transmembrane helix</keyword>
<evidence type="ECO:0000313" key="3">
    <source>
        <dbReference type="Proteomes" id="UP001600943"/>
    </source>
</evidence>
<dbReference type="EMBL" id="BAABYW010000001">
    <property type="protein sequence ID" value="GAA6410508.1"/>
    <property type="molecule type" value="Genomic_DNA"/>
</dbReference>
<evidence type="ECO:0008006" key="4">
    <source>
        <dbReference type="Google" id="ProtNLM"/>
    </source>
</evidence>
<name>A0ABQ0BGC2_9FIRM</name>
<dbReference type="InterPro" id="IPR021359">
    <property type="entry name" value="DUF2812"/>
</dbReference>
<evidence type="ECO:0000256" key="1">
    <source>
        <dbReference type="SAM" id="Phobius"/>
    </source>
</evidence>
<feature type="transmembrane region" description="Helical" evidence="1">
    <location>
        <begin position="123"/>
        <end position="142"/>
    </location>
</feature>
<dbReference type="Proteomes" id="UP001600943">
    <property type="component" value="Unassembled WGS sequence"/>
</dbReference>
<keyword evidence="1" id="KW-0472">Membrane</keyword>
<protein>
    <recommendedName>
        <fullName evidence="4">DUF2812 domain-containing protein</fullName>
    </recommendedName>
</protein>
<proteinExistence type="predicted"/>
<feature type="transmembrane region" description="Helical" evidence="1">
    <location>
        <begin position="242"/>
        <end position="260"/>
    </location>
</feature>
<organism evidence="2 3">
    <name type="scientific">Blautia hominis</name>
    <dbReference type="NCBI Taxonomy" id="2025493"/>
    <lineage>
        <taxon>Bacteria</taxon>
        <taxon>Bacillati</taxon>
        <taxon>Bacillota</taxon>
        <taxon>Clostridia</taxon>
        <taxon>Lachnospirales</taxon>
        <taxon>Lachnospiraceae</taxon>
        <taxon>Blautia</taxon>
    </lineage>
</organism>
<sequence>MLYWRWRTFGVLDAPAMEYFFEKMAARGWMLKDANGGFWGFERQTPRNVKFSVVILKDVSMWEGSVNEKSGDFQFYCERAGWHFACAEKCMQILWSEDRGLVPVETDEALKMEAVKSQFRKQAVLLMVLDVLFVGIYFWPALMGAPSLAGYKLGVLLETNGGVLALFCMLYLFLSGLAGVVFYLVWCQAAKRAVSQKKPVRYRSYPLFRLKDIATKTFCFLLAVFFYIGILRGLIQDRDWRGLATLLLFVIIYGSLYLFMWSRRKTGFRWRYLLFALAAIVIMIMGLHKIDTLAGMEEPKEDTWMTGDGPFLEYSLLLPDNDAKDSETGVVQRGLHDSSRSILLEQESYRVSQSGNEFSYTLYKSRYKGVLNYIRKLSKSSPNYRESGAYWEGNIYVQGFFYHEPDYWNRKETEESGEEVPEVTYRVSILRNGPYILIVRYKVHESMVSRETVDSRAAAKMRELPGIL</sequence>